<dbReference type="Gene3D" id="3.30.200.20">
    <property type="entry name" value="Phosphorylase Kinase, domain 1"/>
    <property type="match status" value="1"/>
</dbReference>
<dbReference type="GO" id="GO:0004674">
    <property type="term" value="F:protein serine/threonine kinase activity"/>
    <property type="evidence" value="ECO:0007669"/>
    <property type="project" value="TreeGrafter"/>
</dbReference>
<dbReference type="InterPro" id="IPR050108">
    <property type="entry name" value="CDK"/>
</dbReference>
<dbReference type="InterPro" id="IPR000719">
    <property type="entry name" value="Prot_kinase_dom"/>
</dbReference>
<dbReference type="SUPFAM" id="SSF56112">
    <property type="entry name" value="Protein kinase-like (PK-like)"/>
    <property type="match status" value="1"/>
</dbReference>
<accession>A0A1E3P6E8</accession>
<keyword evidence="6" id="KW-1185">Reference proteome</keyword>
<dbReference type="GO" id="GO:0007346">
    <property type="term" value="P:regulation of mitotic cell cycle"/>
    <property type="evidence" value="ECO:0007669"/>
    <property type="project" value="TreeGrafter"/>
</dbReference>
<keyword evidence="2" id="KW-0547">Nucleotide-binding</keyword>
<dbReference type="InterPro" id="IPR008271">
    <property type="entry name" value="Ser/Thr_kinase_AS"/>
</dbReference>
<dbReference type="InterPro" id="IPR011009">
    <property type="entry name" value="Kinase-like_dom_sf"/>
</dbReference>
<evidence type="ECO:0000313" key="6">
    <source>
        <dbReference type="Proteomes" id="UP000094112"/>
    </source>
</evidence>
<dbReference type="Pfam" id="PF00069">
    <property type="entry name" value="Pkinase"/>
    <property type="match status" value="1"/>
</dbReference>
<dbReference type="GO" id="GO:0060633">
    <property type="term" value="P:negative regulation of transcription initiation by RNA polymerase II"/>
    <property type="evidence" value="ECO:0007669"/>
    <property type="project" value="EnsemblFungi"/>
</dbReference>
<dbReference type="GO" id="GO:0051321">
    <property type="term" value="P:meiotic cell cycle"/>
    <property type="evidence" value="ECO:0007669"/>
    <property type="project" value="EnsemblFungi"/>
</dbReference>
<dbReference type="GO" id="GO:0005737">
    <property type="term" value="C:cytoplasm"/>
    <property type="evidence" value="ECO:0007669"/>
    <property type="project" value="EnsemblFungi"/>
</dbReference>
<dbReference type="RefSeq" id="XP_019039729.1">
    <property type="nucleotide sequence ID" value="XM_019181598.1"/>
</dbReference>
<dbReference type="PROSITE" id="PS50011">
    <property type="entry name" value="PROTEIN_KINASE_DOM"/>
    <property type="match status" value="1"/>
</dbReference>
<dbReference type="GO" id="GO:0000307">
    <property type="term" value="C:cyclin-dependent protein kinase holoenzyme complex"/>
    <property type="evidence" value="ECO:0007669"/>
    <property type="project" value="UniProtKB-ARBA"/>
</dbReference>
<dbReference type="OrthoDB" id="413582at2759"/>
<dbReference type="PANTHER" id="PTHR24056">
    <property type="entry name" value="CELL DIVISION PROTEIN KINASE"/>
    <property type="match status" value="1"/>
</dbReference>
<dbReference type="PANTHER" id="PTHR24056:SF508">
    <property type="entry name" value="CYCLIN-DEPENDENT KINASE 10"/>
    <property type="match status" value="1"/>
</dbReference>
<sequence length="329" mass="37367">MTKDNRYVDRQLIAGGRFSSVFRARDSTEGVNKLVALKITTPEDDRPPHSSRHELRILEMLTNLGVSEHNLIHILDNFESDGIDLVMVFPYFPFTLTQFLKHNSTKTRQRNNPYMIPGNDYEPLKATYENNLTVEQGKQIMVGIAEGLSFLHQHGIIHRDIKPANIMFKDFSPNPVIIDLGISFVYPNNYGKETNENKICDISTGIYKAPELLFRITDYSFGVDIWSFGILSTSLFSKNAEPIFGSEDVSDLKLASLIFNTFGTPTLESWPEAKKSKTFSLLQLSDQNSKDIDDILPRADNSIKTAFKKMMVYESKERISARGILDLLN</sequence>
<reference evidence="5 6" key="1">
    <citation type="journal article" date="2016" name="Proc. Natl. Acad. Sci. U.S.A.">
        <title>Comparative genomics of biotechnologically important yeasts.</title>
        <authorList>
            <person name="Riley R."/>
            <person name="Haridas S."/>
            <person name="Wolfe K.H."/>
            <person name="Lopes M.R."/>
            <person name="Hittinger C.T."/>
            <person name="Goeker M."/>
            <person name="Salamov A.A."/>
            <person name="Wisecaver J.H."/>
            <person name="Long T.M."/>
            <person name="Calvey C.H."/>
            <person name="Aerts A.L."/>
            <person name="Barry K.W."/>
            <person name="Choi C."/>
            <person name="Clum A."/>
            <person name="Coughlan A.Y."/>
            <person name="Deshpande S."/>
            <person name="Douglass A.P."/>
            <person name="Hanson S.J."/>
            <person name="Klenk H.-P."/>
            <person name="LaButti K.M."/>
            <person name="Lapidus A."/>
            <person name="Lindquist E.A."/>
            <person name="Lipzen A.M."/>
            <person name="Meier-Kolthoff J.P."/>
            <person name="Ohm R.A."/>
            <person name="Otillar R.P."/>
            <person name="Pangilinan J.L."/>
            <person name="Peng Y."/>
            <person name="Rokas A."/>
            <person name="Rosa C.A."/>
            <person name="Scheuner C."/>
            <person name="Sibirny A.A."/>
            <person name="Slot J.C."/>
            <person name="Stielow J.B."/>
            <person name="Sun H."/>
            <person name="Kurtzman C.P."/>
            <person name="Blackwell M."/>
            <person name="Grigoriev I.V."/>
            <person name="Jeffries T.W."/>
        </authorList>
    </citation>
    <scope>NUCLEOTIDE SEQUENCE [LARGE SCALE GENOMIC DNA]</scope>
    <source>
        <strain evidence="6">ATCC 58044 / CBS 1984 / NCYC 433 / NRRL Y-366-8</strain>
    </source>
</reference>
<dbReference type="Gene3D" id="1.10.510.10">
    <property type="entry name" value="Transferase(Phosphotransferase) domain 1"/>
    <property type="match status" value="1"/>
</dbReference>
<dbReference type="PROSITE" id="PS00108">
    <property type="entry name" value="PROTEIN_KINASE_ST"/>
    <property type="match status" value="1"/>
</dbReference>
<proteinExistence type="inferred from homology"/>
<organism evidence="5 6">
    <name type="scientific">Wickerhamomyces anomalus (strain ATCC 58044 / CBS 1984 / NCYC 433 / NRRL Y-366-8)</name>
    <name type="common">Yeast</name>
    <name type="synonym">Hansenula anomala</name>
    <dbReference type="NCBI Taxonomy" id="683960"/>
    <lineage>
        <taxon>Eukaryota</taxon>
        <taxon>Fungi</taxon>
        <taxon>Dikarya</taxon>
        <taxon>Ascomycota</taxon>
        <taxon>Saccharomycotina</taxon>
        <taxon>Saccharomycetes</taxon>
        <taxon>Phaffomycetales</taxon>
        <taxon>Wickerhamomycetaceae</taxon>
        <taxon>Wickerhamomyces</taxon>
    </lineage>
</organism>
<evidence type="ECO:0000259" key="4">
    <source>
        <dbReference type="PROSITE" id="PS50011"/>
    </source>
</evidence>
<evidence type="ECO:0000256" key="1">
    <source>
        <dbReference type="ARBA" id="ARBA00006485"/>
    </source>
</evidence>
<feature type="domain" description="Protein kinase" evidence="4">
    <location>
        <begin position="7"/>
        <end position="329"/>
    </location>
</feature>
<keyword evidence="3" id="KW-0067">ATP-binding</keyword>
<dbReference type="AlphaFoldDB" id="A0A1E3P6E8"/>
<dbReference type="EMBL" id="KV454209">
    <property type="protein sequence ID" value="ODQ60522.1"/>
    <property type="molecule type" value="Genomic_DNA"/>
</dbReference>
<dbReference type="GeneID" id="30198844"/>
<evidence type="ECO:0000256" key="2">
    <source>
        <dbReference type="ARBA" id="ARBA00022741"/>
    </source>
</evidence>
<dbReference type="GO" id="GO:0005634">
    <property type="term" value="C:nucleus"/>
    <property type="evidence" value="ECO:0007669"/>
    <property type="project" value="TreeGrafter"/>
</dbReference>
<dbReference type="STRING" id="683960.A0A1E3P6E8"/>
<dbReference type="GO" id="GO:0009891">
    <property type="term" value="P:positive regulation of biosynthetic process"/>
    <property type="evidence" value="ECO:0007669"/>
    <property type="project" value="UniProtKB-ARBA"/>
</dbReference>
<dbReference type="GO" id="GO:0097472">
    <property type="term" value="F:cyclin-dependent protein kinase activity"/>
    <property type="evidence" value="ECO:0007669"/>
    <property type="project" value="EnsemblFungi"/>
</dbReference>
<dbReference type="SMART" id="SM00220">
    <property type="entry name" value="S_TKc"/>
    <property type="match status" value="1"/>
</dbReference>
<name>A0A1E3P6E8_WICAA</name>
<evidence type="ECO:0000256" key="3">
    <source>
        <dbReference type="ARBA" id="ARBA00022840"/>
    </source>
</evidence>
<evidence type="ECO:0000313" key="5">
    <source>
        <dbReference type="EMBL" id="ODQ60522.1"/>
    </source>
</evidence>
<dbReference type="Proteomes" id="UP000094112">
    <property type="component" value="Unassembled WGS sequence"/>
</dbReference>
<dbReference type="GO" id="GO:0005524">
    <property type="term" value="F:ATP binding"/>
    <property type="evidence" value="ECO:0007669"/>
    <property type="project" value="UniProtKB-KW"/>
</dbReference>
<comment type="similarity">
    <text evidence="1">Belongs to the protein kinase superfamily. CMGC Ser/Thr protein kinase family. CDC2/CDKX subfamily.</text>
</comment>
<dbReference type="GO" id="GO:0000086">
    <property type="term" value="P:G2/M transition of mitotic cell cycle"/>
    <property type="evidence" value="ECO:0007669"/>
    <property type="project" value="EnsemblFungi"/>
</dbReference>
<gene>
    <name evidence="5" type="ORF">WICANDRAFT_29382</name>
</gene>
<protein>
    <recommendedName>
        <fullName evidence="4">Protein kinase domain-containing protein</fullName>
    </recommendedName>
</protein>